<keyword evidence="5 7" id="KW-0732">Signal</keyword>
<comment type="caution">
    <text evidence="9">The sequence shown here is derived from an EMBL/GenBank/DDBJ whole genome shotgun (WGS) entry which is preliminary data.</text>
</comment>
<evidence type="ECO:0000256" key="1">
    <source>
        <dbReference type="ARBA" id="ARBA00004340"/>
    </source>
</evidence>
<evidence type="ECO:0000256" key="5">
    <source>
        <dbReference type="ARBA" id="ARBA00022729"/>
    </source>
</evidence>
<comment type="subcellular location">
    <subcellularLocation>
        <location evidence="1">Host cell</location>
    </subcellularLocation>
    <subcellularLocation>
        <location evidence="2">Secreted</location>
    </subcellularLocation>
</comment>
<dbReference type="GO" id="GO:0005576">
    <property type="term" value="C:extracellular region"/>
    <property type="evidence" value="ECO:0007669"/>
    <property type="project" value="UniProtKB-SubCell"/>
</dbReference>
<comment type="similarity">
    <text evidence="3">Belongs to the RxLR effector family.</text>
</comment>
<evidence type="ECO:0000256" key="7">
    <source>
        <dbReference type="SAM" id="SignalP"/>
    </source>
</evidence>
<sequence>MEPTSCPGLITLFVLIQIDASAATSKLLKPDSNSSFTVKADISTTRLLRTSSAVDNKDETRTGISISVLERIKTLALPSKITPEKLQGTLHGWLNKRKSADIVFKRLRLDQEDGVQVFFNPLFARWVQYTDDLNAKTPGISAISTLTKHYGEEKLVKLIDTAMGIRHMKDIASKLEEQQIQRWVAARKDPDKVFRLYSLHELEAETMFRSTNFAVWVKYMDEVNAKYPEAPMLMIPTLAKYFPDHVILTKMAAAPKNEKGIRRIAIQLEDERLRTWLHSRKTPDMTLFDLGFTQATDTLVDNPLFKIWLKYMNTYNARYPDKTKMMKEFTQTYGDADATKILHVMESKDTTRSIATELANAQLNMWLNGRKSTDAVFTLLKLDTDAQHFRDKYLLNTWVSYLNSFILKNPDTEAALFTSLGTRLDDRPMNKILNLANEFPSMKSFATAIQNEKIQGYHVQKKSPDDVFDLLAIDFVGDKVLGTPLFQSWLNYWKVYNVQNSNTHYWFTKLRMEYGSNGIDRMIDQAMQNPSTVEMGNMVQKAWVKQWLDWGKSPSATFQFLGLNSGVQPLSSPKFNIWAKYLDDFNGRYHEHKITMIDALMDHFSEYKLLPMFNAAKSDPNTEKLAANLQNALINKWFDKKINPDDLLQRLHNVEGANELIQRYRTKLKDVSVPGNAA</sequence>
<evidence type="ECO:0000256" key="4">
    <source>
        <dbReference type="ARBA" id="ARBA00022525"/>
    </source>
</evidence>
<evidence type="ECO:0000256" key="6">
    <source>
        <dbReference type="ARBA" id="ARBA00023026"/>
    </source>
</evidence>
<evidence type="ECO:0000313" key="9">
    <source>
        <dbReference type="EMBL" id="OWZ08874.1"/>
    </source>
</evidence>
<feature type="domain" description="RxLR effector PexRD54 WY" evidence="8">
    <location>
        <begin position="93"/>
        <end position="129"/>
    </location>
</feature>
<protein>
    <recommendedName>
        <fullName evidence="8">RxLR effector PexRD54 WY domain-containing protein</fullName>
    </recommendedName>
</protein>
<evidence type="ECO:0000256" key="3">
    <source>
        <dbReference type="ARBA" id="ARBA00010400"/>
    </source>
</evidence>
<evidence type="ECO:0000259" key="8">
    <source>
        <dbReference type="Pfam" id="PF22748"/>
    </source>
</evidence>
<name>A0A225VUQ2_9STRA</name>
<dbReference type="InterPro" id="IPR054463">
    <property type="entry name" value="PexRD54_WY"/>
</dbReference>
<feature type="signal peptide" evidence="7">
    <location>
        <begin position="1"/>
        <end position="22"/>
    </location>
</feature>
<accession>A0A225VUQ2</accession>
<dbReference type="AlphaFoldDB" id="A0A225VUQ2"/>
<feature type="chain" id="PRO_5012398070" description="RxLR effector PexRD54 WY domain-containing protein" evidence="7">
    <location>
        <begin position="23"/>
        <end position="678"/>
    </location>
</feature>
<organism evidence="9 10">
    <name type="scientific">Phytophthora megakarya</name>
    <dbReference type="NCBI Taxonomy" id="4795"/>
    <lineage>
        <taxon>Eukaryota</taxon>
        <taxon>Sar</taxon>
        <taxon>Stramenopiles</taxon>
        <taxon>Oomycota</taxon>
        <taxon>Peronosporomycetes</taxon>
        <taxon>Peronosporales</taxon>
        <taxon>Peronosporaceae</taxon>
        <taxon>Phytophthora</taxon>
    </lineage>
</organism>
<dbReference type="EMBL" id="NBNE01002991">
    <property type="protein sequence ID" value="OWZ08874.1"/>
    <property type="molecule type" value="Genomic_DNA"/>
</dbReference>
<keyword evidence="6" id="KW-0843">Virulence</keyword>
<dbReference type="GO" id="GO:0043657">
    <property type="term" value="C:host cell"/>
    <property type="evidence" value="ECO:0007669"/>
    <property type="project" value="UniProtKB-SubCell"/>
</dbReference>
<evidence type="ECO:0000313" key="10">
    <source>
        <dbReference type="Proteomes" id="UP000198211"/>
    </source>
</evidence>
<proteinExistence type="inferred from homology"/>
<keyword evidence="4" id="KW-0964">Secreted</keyword>
<evidence type="ECO:0000256" key="2">
    <source>
        <dbReference type="ARBA" id="ARBA00004613"/>
    </source>
</evidence>
<keyword evidence="10" id="KW-1185">Reference proteome</keyword>
<dbReference type="Proteomes" id="UP000198211">
    <property type="component" value="Unassembled WGS sequence"/>
</dbReference>
<gene>
    <name evidence="9" type="ORF">PHMEG_00018512</name>
</gene>
<reference evidence="10" key="1">
    <citation type="submission" date="2017-03" db="EMBL/GenBank/DDBJ databases">
        <title>Phytopthora megakarya and P. palmivora, two closely related causual agents of cacao black pod achieved similar genome size and gene model numbers by different mechanisms.</title>
        <authorList>
            <person name="Ali S."/>
            <person name="Shao J."/>
            <person name="Larry D.J."/>
            <person name="Kronmiller B."/>
            <person name="Shen D."/>
            <person name="Strem M.D."/>
            <person name="Melnick R.L."/>
            <person name="Guiltinan M.J."/>
            <person name="Tyler B.M."/>
            <person name="Meinhardt L.W."/>
            <person name="Bailey B.A."/>
        </authorList>
    </citation>
    <scope>NUCLEOTIDE SEQUENCE [LARGE SCALE GENOMIC DNA]</scope>
    <source>
        <strain evidence="10">zdho120</strain>
    </source>
</reference>
<dbReference type="OrthoDB" id="128291at2759"/>
<dbReference type="Pfam" id="PF22748">
    <property type="entry name" value="PexRD54_WY"/>
    <property type="match status" value="1"/>
</dbReference>